<organism evidence="2 3">
    <name type="scientific">Tritrichomonas musculus</name>
    <dbReference type="NCBI Taxonomy" id="1915356"/>
    <lineage>
        <taxon>Eukaryota</taxon>
        <taxon>Metamonada</taxon>
        <taxon>Parabasalia</taxon>
        <taxon>Tritrichomonadida</taxon>
        <taxon>Tritrichomonadidae</taxon>
        <taxon>Tritrichomonas</taxon>
    </lineage>
</organism>
<keyword evidence="1" id="KW-1133">Transmembrane helix</keyword>
<keyword evidence="3" id="KW-1185">Reference proteome</keyword>
<protein>
    <submittedName>
        <fullName evidence="2">Uncharacterized protein</fullName>
    </submittedName>
</protein>
<keyword evidence="1" id="KW-0472">Membrane</keyword>
<accession>A0ABR2H8S0</accession>
<evidence type="ECO:0000313" key="3">
    <source>
        <dbReference type="Proteomes" id="UP001470230"/>
    </source>
</evidence>
<evidence type="ECO:0000256" key="1">
    <source>
        <dbReference type="SAM" id="Phobius"/>
    </source>
</evidence>
<sequence>MLNYNPIPNNQQFVRPNKIDQTISESSDEIHAYKTNNIVKKVHFAEFPIIYKSVPWFNESNDSQSSGDLDSIFISEQSQLIFESSLKNDFTQLRTPYNRSQQMNFFGFIIIIFCFIFLFSLIWWIAEKLLMIEVEQQITNTLNKNHNRF</sequence>
<feature type="transmembrane region" description="Helical" evidence="1">
    <location>
        <begin position="105"/>
        <end position="126"/>
    </location>
</feature>
<gene>
    <name evidence="2" type="ORF">M9Y10_025468</name>
</gene>
<reference evidence="2 3" key="1">
    <citation type="submission" date="2024-04" db="EMBL/GenBank/DDBJ databases">
        <title>Tritrichomonas musculus Genome.</title>
        <authorList>
            <person name="Alves-Ferreira E."/>
            <person name="Grigg M."/>
            <person name="Lorenzi H."/>
            <person name="Galac M."/>
        </authorList>
    </citation>
    <scope>NUCLEOTIDE SEQUENCE [LARGE SCALE GENOMIC DNA]</scope>
    <source>
        <strain evidence="2 3">EAF2021</strain>
    </source>
</reference>
<proteinExistence type="predicted"/>
<name>A0ABR2H8S0_9EUKA</name>
<keyword evidence="1" id="KW-0812">Transmembrane</keyword>
<evidence type="ECO:0000313" key="2">
    <source>
        <dbReference type="EMBL" id="KAK8842610.1"/>
    </source>
</evidence>
<dbReference type="EMBL" id="JAPFFF010000037">
    <property type="protein sequence ID" value="KAK8842610.1"/>
    <property type="molecule type" value="Genomic_DNA"/>
</dbReference>
<comment type="caution">
    <text evidence="2">The sequence shown here is derived from an EMBL/GenBank/DDBJ whole genome shotgun (WGS) entry which is preliminary data.</text>
</comment>
<dbReference type="Proteomes" id="UP001470230">
    <property type="component" value="Unassembled WGS sequence"/>
</dbReference>